<comment type="cofactor">
    <cofactor evidence="1 8">
        <name>FMN</name>
        <dbReference type="ChEBI" id="CHEBI:58210"/>
    </cofactor>
</comment>
<keyword evidence="5 8" id="KW-0521">NADP</keyword>
<evidence type="ECO:0000256" key="8">
    <source>
        <dbReference type="PIRNR" id="PIRNR000232"/>
    </source>
</evidence>
<dbReference type="Pfam" id="PF00881">
    <property type="entry name" value="Nitroreductase"/>
    <property type="match status" value="1"/>
</dbReference>
<evidence type="ECO:0000256" key="3">
    <source>
        <dbReference type="ARBA" id="ARBA00022630"/>
    </source>
</evidence>
<keyword evidence="6 8" id="KW-0560">Oxidoreductase</keyword>
<evidence type="ECO:0000256" key="4">
    <source>
        <dbReference type="ARBA" id="ARBA00022643"/>
    </source>
</evidence>
<evidence type="ECO:0000259" key="9">
    <source>
        <dbReference type="Pfam" id="PF00881"/>
    </source>
</evidence>
<keyword evidence="4 8" id="KW-0288">FMN</keyword>
<dbReference type="InterPro" id="IPR029479">
    <property type="entry name" value="Nitroreductase"/>
</dbReference>
<dbReference type="InterPro" id="IPR026021">
    <property type="entry name" value="YdjA-like"/>
</dbReference>
<dbReference type="Proteomes" id="UP001240171">
    <property type="component" value="Unassembled WGS sequence"/>
</dbReference>
<evidence type="ECO:0000256" key="7">
    <source>
        <dbReference type="ARBA" id="ARBA00023027"/>
    </source>
</evidence>
<dbReference type="InterPro" id="IPR000415">
    <property type="entry name" value="Nitroreductase-like"/>
</dbReference>
<dbReference type="EC" id="1.-.-.-" evidence="8"/>
<keyword evidence="11" id="KW-1185">Reference proteome</keyword>
<comment type="similarity">
    <text evidence="2 8">Belongs to the nitroreductase family.</text>
</comment>
<evidence type="ECO:0000256" key="2">
    <source>
        <dbReference type="ARBA" id="ARBA00007118"/>
    </source>
</evidence>
<reference evidence="10 11" key="1">
    <citation type="submission" date="2023-07" db="EMBL/GenBank/DDBJ databases">
        <title>Paenibacillus sp. JX-17 nov. isolated from soil.</title>
        <authorList>
            <person name="Wan Y."/>
            <person name="Liu B."/>
        </authorList>
    </citation>
    <scope>NUCLEOTIDE SEQUENCE [LARGE SCALE GENOMIC DNA]</scope>
    <source>
        <strain evidence="10 11">JX-17</strain>
    </source>
</reference>
<evidence type="ECO:0000256" key="1">
    <source>
        <dbReference type="ARBA" id="ARBA00001917"/>
    </source>
</evidence>
<comment type="caution">
    <text evidence="10">The sequence shown here is derived from an EMBL/GenBank/DDBJ whole genome shotgun (WGS) entry which is preliminary data.</text>
</comment>
<dbReference type="PIRSF" id="PIRSF000232">
    <property type="entry name" value="YdjA"/>
    <property type="match status" value="1"/>
</dbReference>
<evidence type="ECO:0000313" key="11">
    <source>
        <dbReference type="Proteomes" id="UP001240171"/>
    </source>
</evidence>
<dbReference type="PANTHER" id="PTHR43821">
    <property type="entry name" value="NAD(P)H NITROREDUCTASE YDJA-RELATED"/>
    <property type="match status" value="1"/>
</dbReference>
<accession>A0ABT9C9B3</accession>
<dbReference type="CDD" id="cd02135">
    <property type="entry name" value="YdjA-like"/>
    <property type="match status" value="1"/>
</dbReference>
<feature type="domain" description="Nitroreductase" evidence="9">
    <location>
        <begin position="15"/>
        <end position="161"/>
    </location>
</feature>
<proteinExistence type="inferred from homology"/>
<dbReference type="SUPFAM" id="SSF55469">
    <property type="entry name" value="FMN-dependent nitroreductase-like"/>
    <property type="match status" value="1"/>
</dbReference>
<organism evidence="10 11">
    <name type="scientific">Paenibacillus lacisoli</name>
    <dbReference type="NCBI Taxonomy" id="3064525"/>
    <lineage>
        <taxon>Bacteria</taxon>
        <taxon>Bacillati</taxon>
        <taxon>Bacillota</taxon>
        <taxon>Bacilli</taxon>
        <taxon>Bacillales</taxon>
        <taxon>Paenibacillaceae</taxon>
        <taxon>Paenibacillus</taxon>
    </lineage>
</organism>
<dbReference type="RefSeq" id="WP_305023046.1">
    <property type="nucleotide sequence ID" value="NZ_JAUQTB010000002.1"/>
</dbReference>
<protein>
    <recommendedName>
        <fullName evidence="8">Putative NAD(P)H nitroreductase</fullName>
        <ecNumber evidence="8">1.-.-.-</ecNumber>
    </recommendedName>
</protein>
<sequence>MKDSHLHTETVQEVIRGRRTVKKFTDQPLTVEKITELLDTAVWAPNHKLREPWRFIVFSGEGRSKLYDAISAELGEDHKFAGVKEIPAEILFVMKEDPRQVIWDEDYAAVSALIQNFMLAAWSEGVGTFWVTKPFLYAPKFREYLGIKPGERVVGMIYAGYPDVVPKPQQRTPASEKMTVFDS</sequence>
<name>A0ABT9C9B3_9BACL</name>
<evidence type="ECO:0000313" key="10">
    <source>
        <dbReference type="EMBL" id="MDO7905850.1"/>
    </source>
</evidence>
<keyword evidence="3 8" id="KW-0285">Flavoprotein</keyword>
<dbReference type="EMBL" id="JAUQTB010000002">
    <property type="protein sequence ID" value="MDO7905850.1"/>
    <property type="molecule type" value="Genomic_DNA"/>
</dbReference>
<keyword evidence="7 8" id="KW-0520">NAD</keyword>
<gene>
    <name evidence="10" type="ORF">Q5741_05395</name>
</gene>
<dbReference type="PANTHER" id="PTHR43821:SF1">
    <property type="entry name" value="NAD(P)H NITROREDUCTASE YDJA-RELATED"/>
    <property type="match status" value="1"/>
</dbReference>
<dbReference type="InterPro" id="IPR052530">
    <property type="entry name" value="NAD(P)H_nitroreductase"/>
</dbReference>
<evidence type="ECO:0000256" key="5">
    <source>
        <dbReference type="ARBA" id="ARBA00022857"/>
    </source>
</evidence>
<dbReference type="Gene3D" id="3.40.109.10">
    <property type="entry name" value="NADH Oxidase"/>
    <property type="match status" value="1"/>
</dbReference>
<evidence type="ECO:0000256" key="6">
    <source>
        <dbReference type="ARBA" id="ARBA00023002"/>
    </source>
</evidence>